<dbReference type="GO" id="GO:0020037">
    <property type="term" value="F:heme binding"/>
    <property type="evidence" value="ECO:0007669"/>
    <property type="project" value="InterPro"/>
</dbReference>
<evidence type="ECO:0000256" key="2">
    <source>
        <dbReference type="ARBA" id="ARBA00004370"/>
    </source>
</evidence>
<dbReference type="Pfam" id="PF00067">
    <property type="entry name" value="p450"/>
    <property type="match status" value="1"/>
</dbReference>
<dbReference type="GO" id="GO:0004497">
    <property type="term" value="F:monooxygenase activity"/>
    <property type="evidence" value="ECO:0007669"/>
    <property type="project" value="UniProtKB-KW"/>
</dbReference>
<dbReference type="Proteomes" id="UP000237105">
    <property type="component" value="Unassembled WGS sequence"/>
</dbReference>
<evidence type="ECO:0000256" key="1">
    <source>
        <dbReference type="ARBA" id="ARBA00001971"/>
    </source>
</evidence>
<dbReference type="STRING" id="3476.A0A2P5CAW8"/>
<evidence type="ECO:0000313" key="12">
    <source>
        <dbReference type="Proteomes" id="UP000237105"/>
    </source>
</evidence>
<proteinExistence type="inferred from homology"/>
<dbReference type="InterPro" id="IPR036396">
    <property type="entry name" value="Cyt_P450_sf"/>
</dbReference>
<dbReference type="InterPro" id="IPR001128">
    <property type="entry name" value="Cyt_P450"/>
</dbReference>
<organism evidence="11 12">
    <name type="scientific">Parasponia andersonii</name>
    <name type="common">Sponia andersonii</name>
    <dbReference type="NCBI Taxonomy" id="3476"/>
    <lineage>
        <taxon>Eukaryota</taxon>
        <taxon>Viridiplantae</taxon>
        <taxon>Streptophyta</taxon>
        <taxon>Embryophyta</taxon>
        <taxon>Tracheophyta</taxon>
        <taxon>Spermatophyta</taxon>
        <taxon>Magnoliopsida</taxon>
        <taxon>eudicotyledons</taxon>
        <taxon>Gunneridae</taxon>
        <taxon>Pentapetalae</taxon>
        <taxon>rosids</taxon>
        <taxon>fabids</taxon>
        <taxon>Rosales</taxon>
        <taxon>Cannabaceae</taxon>
        <taxon>Parasponia</taxon>
    </lineage>
</organism>
<dbReference type="GO" id="GO:0016705">
    <property type="term" value="F:oxidoreductase activity, acting on paired donors, with incorporation or reduction of molecular oxygen"/>
    <property type="evidence" value="ECO:0007669"/>
    <property type="project" value="InterPro"/>
</dbReference>
<evidence type="ECO:0000256" key="10">
    <source>
        <dbReference type="SAM" id="Phobius"/>
    </source>
</evidence>
<evidence type="ECO:0000313" key="11">
    <source>
        <dbReference type="EMBL" id="PON58145.1"/>
    </source>
</evidence>
<evidence type="ECO:0000256" key="8">
    <source>
        <dbReference type="ARBA" id="ARBA00023033"/>
    </source>
</evidence>
<keyword evidence="12" id="KW-1185">Reference proteome</keyword>
<comment type="subcellular location">
    <subcellularLocation>
        <location evidence="2">Membrane</location>
    </subcellularLocation>
</comment>
<keyword evidence="5" id="KW-0479">Metal-binding</keyword>
<sequence>MEDLQGYIFPSLLCLASTILVRAIFTKTRHEAHLPPSPPALPIIGHLHLLGPLPHQFLYKLSNRYGPLMHLSLGSVPCVVASSHEMAKEFFKTHEASFSSRPPAECPQPPLLSLP</sequence>
<dbReference type="GO" id="GO:0005506">
    <property type="term" value="F:iron ion binding"/>
    <property type="evidence" value="ECO:0007669"/>
    <property type="project" value="InterPro"/>
</dbReference>
<dbReference type="SUPFAM" id="SSF48264">
    <property type="entry name" value="Cytochrome P450"/>
    <property type="match status" value="1"/>
</dbReference>
<keyword evidence="10" id="KW-0812">Transmembrane</keyword>
<accession>A0A2P5CAW8</accession>
<dbReference type="PANTHER" id="PTHR47943">
    <property type="entry name" value="CYTOCHROME P450 93A3-LIKE"/>
    <property type="match status" value="1"/>
</dbReference>
<dbReference type="AlphaFoldDB" id="A0A2P5CAW8"/>
<evidence type="ECO:0000256" key="7">
    <source>
        <dbReference type="ARBA" id="ARBA00023004"/>
    </source>
</evidence>
<keyword evidence="8" id="KW-0503">Monooxygenase</keyword>
<evidence type="ECO:0000256" key="9">
    <source>
        <dbReference type="ARBA" id="ARBA00023136"/>
    </source>
</evidence>
<dbReference type="GO" id="GO:0016020">
    <property type="term" value="C:membrane"/>
    <property type="evidence" value="ECO:0007669"/>
    <property type="project" value="UniProtKB-SubCell"/>
</dbReference>
<keyword evidence="9 10" id="KW-0472">Membrane</keyword>
<dbReference type="Gene3D" id="1.10.630.10">
    <property type="entry name" value="Cytochrome P450"/>
    <property type="match status" value="1"/>
</dbReference>
<feature type="transmembrane region" description="Helical" evidence="10">
    <location>
        <begin position="6"/>
        <end position="25"/>
    </location>
</feature>
<protein>
    <submittedName>
        <fullName evidence="11">Cytochrome P</fullName>
    </submittedName>
</protein>
<dbReference type="EMBL" id="JXTB01000152">
    <property type="protein sequence ID" value="PON58145.1"/>
    <property type="molecule type" value="Genomic_DNA"/>
</dbReference>
<evidence type="ECO:0000256" key="4">
    <source>
        <dbReference type="ARBA" id="ARBA00022617"/>
    </source>
</evidence>
<comment type="similarity">
    <text evidence="3">Belongs to the cytochrome P450 family.</text>
</comment>
<keyword evidence="7" id="KW-0408">Iron</keyword>
<evidence type="ECO:0000256" key="5">
    <source>
        <dbReference type="ARBA" id="ARBA00022723"/>
    </source>
</evidence>
<gene>
    <name evidence="11" type="ORF">PanWU01x14_169150</name>
</gene>
<evidence type="ECO:0000256" key="3">
    <source>
        <dbReference type="ARBA" id="ARBA00010617"/>
    </source>
</evidence>
<dbReference type="PANTHER" id="PTHR47943:SF8">
    <property type="entry name" value="CYTOCHROME P450"/>
    <property type="match status" value="1"/>
</dbReference>
<keyword evidence="6" id="KW-0560">Oxidoreductase</keyword>
<keyword evidence="4" id="KW-0349">Heme</keyword>
<comment type="cofactor">
    <cofactor evidence="1">
        <name>heme</name>
        <dbReference type="ChEBI" id="CHEBI:30413"/>
    </cofactor>
</comment>
<dbReference type="OrthoDB" id="2789670at2759"/>
<evidence type="ECO:0000256" key="6">
    <source>
        <dbReference type="ARBA" id="ARBA00023002"/>
    </source>
</evidence>
<name>A0A2P5CAW8_PARAD</name>
<comment type="caution">
    <text evidence="11">The sequence shown here is derived from an EMBL/GenBank/DDBJ whole genome shotgun (WGS) entry which is preliminary data.</text>
</comment>
<reference evidence="12" key="1">
    <citation type="submission" date="2016-06" db="EMBL/GenBank/DDBJ databases">
        <title>Parallel loss of symbiosis genes in relatives of nitrogen-fixing non-legume Parasponia.</title>
        <authorList>
            <person name="Van Velzen R."/>
            <person name="Holmer R."/>
            <person name="Bu F."/>
            <person name="Rutten L."/>
            <person name="Van Zeijl A."/>
            <person name="Liu W."/>
            <person name="Santuari L."/>
            <person name="Cao Q."/>
            <person name="Sharma T."/>
            <person name="Shen D."/>
            <person name="Roswanjaya Y."/>
            <person name="Wardhani T."/>
            <person name="Kalhor M.S."/>
            <person name="Jansen J."/>
            <person name="Van den Hoogen J."/>
            <person name="Gungor B."/>
            <person name="Hartog M."/>
            <person name="Hontelez J."/>
            <person name="Verver J."/>
            <person name="Yang W.-C."/>
            <person name="Schijlen E."/>
            <person name="Repin R."/>
            <person name="Schilthuizen M."/>
            <person name="Schranz E."/>
            <person name="Heidstra R."/>
            <person name="Miyata K."/>
            <person name="Fedorova E."/>
            <person name="Kohlen W."/>
            <person name="Bisseling T."/>
            <person name="Smit S."/>
            <person name="Geurts R."/>
        </authorList>
    </citation>
    <scope>NUCLEOTIDE SEQUENCE [LARGE SCALE GENOMIC DNA]</scope>
    <source>
        <strain evidence="12">cv. WU1-14</strain>
    </source>
</reference>
<keyword evidence="10" id="KW-1133">Transmembrane helix</keyword>